<accession>A0A231V1Z8</accession>
<proteinExistence type="predicted"/>
<name>A0A231V1Z8_9HYPH</name>
<protein>
    <recommendedName>
        <fullName evidence="3">DUF3987 domain-containing protein</fullName>
    </recommendedName>
</protein>
<dbReference type="Pfam" id="PF13148">
    <property type="entry name" value="DUF3987"/>
    <property type="match status" value="1"/>
</dbReference>
<comment type="caution">
    <text evidence="1">The sequence shown here is derived from an EMBL/GenBank/DDBJ whole genome shotgun (WGS) entry which is preliminary data.</text>
</comment>
<sequence>MTSDPARWTPHDAASFAERTIGEAKTPEKRPLFRELPPAPVFPIEALGPLKDAALAAHQMTQAPIAIAAQSVLAAATLAIQAQRNVRLPAGGSKPLTGLFVSVAESGERKSSIDRIALDPIHAVEQEWRRQSDGERLAYINAKEAWDFAREQAKRNAKNNPAGLRSALDAIGPEPKAPPHPMLLVSDPTPEALTMHLAEGRPFAGVFTAEGGMLIGGAAFSDESKMRTAALLNILWDGEPIRRKRITTGSTYLPGRRCSAHIMLQPVVADELFGKSLFDGIGLTARMLLVAPESTAGMRLFRAPPVSASNALANYGDRLRHLLLRPPVMADDMPDALNPPALSLSNDSATAWIAFHDECERAMRSDGALNRIRAFAGKLAEHAGRLAAVLSVYHDPDTMEVSLPAMQCGIQLAYHYANEMLRLADGASVPRDLRSAQKLLSWWQSWESPIVHLATIYQRGPSDLRNAKAARAAAQTLEDHGWLERLSPGIEVEGKPRKEAWRLIP</sequence>
<dbReference type="RefSeq" id="WP_094076179.1">
    <property type="nucleotide sequence ID" value="NZ_NBYO01000001.1"/>
</dbReference>
<dbReference type="AlphaFoldDB" id="A0A231V1Z8"/>
<reference evidence="2" key="1">
    <citation type="journal article" date="2017" name="Int. J. Syst. Evol. Microbiol.">
        <title>Notoacmeibacter marinus gen. nov., sp. nov., isolated from the gut of a limpet and proposal of Notoacmeibacteraceae fam. nov. in the order Rhizobiales of the class Alphaproteobacteria.</title>
        <authorList>
            <person name="Huang Z."/>
            <person name="Guo F."/>
            <person name="Lai Q."/>
        </authorList>
    </citation>
    <scope>NUCLEOTIDE SEQUENCE [LARGE SCALE GENOMIC DNA]</scope>
    <source>
        <strain evidence="2">XMTR2A4</strain>
    </source>
</reference>
<dbReference type="InterPro" id="IPR025048">
    <property type="entry name" value="DUF3987"/>
</dbReference>
<keyword evidence="2" id="KW-1185">Reference proteome</keyword>
<evidence type="ECO:0000313" key="2">
    <source>
        <dbReference type="Proteomes" id="UP000215405"/>
    </source>
</evidence>
<evidence type="ECO:0000313" key="1">
    <source>
        <dbReference type="EMBL" id="OXT02219.1"/>
    </source>
</evidence>
<dbReference type="Proteomes" id="UP000215405">
    <property type="component" value="Unassembled WGS sequence"/>
</dbReference>
<dbReference type="EMBL" id="NBYO01000001">
    <property type="protein sequence ID" value="OXT02219.1"/>
    <property type="molecule type" value="Genomic_DNA"/>
</dbReference>
<evidence type="ECO:0008006" key="3">
    <source>
        <dbReference type="Google" id="ProtNLM"/>
    </source>
</evidence>
<organism evidence="1 2">
    <name type="scientific">Notoacmeibacter marinus</name>
    <dbReference type="NCBI Taxonomy" id="1876515"/>
    <lineage>
        <taxon>Bacteria</taxon>
        <taxon>Pseudomonadati</taxon>
        <taxon>Pseudomonadota</taxon>
        <taxon>Alphaproteobacteria</taxon>
        <taxon>Hyphomicrobiales</taxon>
        <taxon>Notoacmeibacteraceae</taxon>
        <taxon>Notoacmeibacter</taxon>
    </lineage>
</organism>
<gene>
    <name evidence="1" type="ORF">B7H23_04705</name>
</gene>